<feature type="domain" description="Ig-like" evidence="12">
    <location>
        <begin position="28"/>
        <end position="125"/>
    </location>
</feature>
<dbReference type="PROSITE" id="PS50835">
    <property type="entry name" value="IG_LIKE"/>
    <property type="match status" value="1"/>
</dbReference>
<gene>
    <name evidence="14" type="primary">HAVCR2</name>
</gene>
<comment type="similarity">
    <text evidence="9">Belongs to the immunoglobulin superfamily. TIM family.</text>
</comment>
<keyword evidence="2 10" id="KW-0812">Transmembrane</keyword>
<reference evidence="14" key="1">
    <citation type="submission" date="2025-08" db="UniProtKB">
        <authorList>
            <consortium name="RefSeq"/>
        </authorList>
    </citation>
    <scope>IDENTIFICATION</scope>
</reference>
<dbReference type="CTD" id="84868"/>
<dbReference type="GeneID" id="103265286"/>
<evidence type="ECO:0000256" key="10">
    <source>
        <dbReference type="SAM" id="Phobius"/>
    </source>
</evidence>
<evidence type="ECO:0000256" key="3">
    <source>
        <dbReference type="ARBA" id="ARBA00022729"/>
    </source>
</evidence>
<keyword evidence="13" id="KW-1185">Reference proteome</keyword>
<evidence type="ECO:0000313" key="13">
    <source>
        <dbReference type="Proteomes" id="UP000189704"/>
    </source>
</evidence>
<dbReference type="GO" id="GO:0016592">
    <property type="term" value="C:mediator complex"/>
    <property type="evidence" value="ECO:0007669"/>
    <property type="project" value="TreeGrafter"/>
</dbReference>
<dbReference type="SUPFAM" id="SSF48726">
    <property type="entry name" value="Immunoglobulin"/>
    <property type="match status" value="1"/>
</dbReference>
<evidence type="ECO:0000256" key="9">
    <source>
        <dbReference type="ARBA" id="ARBA00038203"/>
    </source>
</evidence>
<dbReference type="InterPro" id="IPR051669">
    <property type="entry name" value="Immune_Mod/Transcr_Coactivator"/>
</dbReference>
<evidence type="ECO:0000256" key="11">
    <source>
        <dbReference type="SAM" id="SignalP"/>
    </source>
</evidence>
<dbReference type="STRING" id="1868482.ENSTSYP00000013929"/>
<keyword evidence="5 10" id="KW-0472">Membrane</keyword>
<dbReference type="GO" id="GO:0016020">
    <property type="term" value="C:membrane"/>
    <property type="evidence" value="ECO:0007669"/>
    <property type="project" value="UniProtKB-SubCell"/>
</dbReference>
<dbReference type="InterPro" id="IPR003599">
    <property type="entry name" value="Ig_sub"/>
</dbReference>
<evidence type="ECO:0000256" key="8">
    <source>
        <dbReference type="ARBA" id="ARBA00023319"/>
    </source>
</evidence>
<evidence type="ECO:0000256" key="6">
    <source>
        <dbReference type="ARBA" id="ARBA00023157"/>
    </source>
</evidence>
<feature type="transmembrane region" description="Helical" evidence="10">
    <location>
        <begin position="193"/>
        <end position="214"/>
    </location>
</feature>
<dbReference type="OrthoDB" id="434099at2759"/>
<evidence type="ECO:0000259" key="12">
    <source>
        <dbReference type="PROSITE" id="PS50835"/>
    </source>
</evidence>
<keyword evidence="6" id="KW-1015">Disulfide bond</keyword>
<keyword evidence="14" id="KW-0675">Receptor</keyword>
<dbReference type="InterPro" id="IPR013783">
    <property type="entry name" value="Ig-like_fold"/>
</dbReference>
<feature type="signal peptide" evidence="11">
    <location>
        <begin position="1"/>
        <end position="23"/>
    </location>
</feature>
<dbReference type="PANTHER" id="PTHR15498:SF73">
    <property type="entry name" value="HEPATITIS A VIRUS CELLULAR RECEPTOR 2"/>
    <property type="match status" value="1"/>
</dbReference>
<dbReference type="Pfam" id="PF07686">
    <property type="entry name" value="V-set"/>
    <property type="match status" value="1"/>
</dbReference>
<dbReference type="Gene3D" id="2.60.40.10">
    <property type="entry name" value="Immunoglobulins"/>
    <property type="match status" value="1"/>
</dbReference>
<evidence type="ECO:0000313" key="14">
    <source>
        <dbReference type="RefSeq" id="XP_008061178.1"/>
    </source>
</evidence>
<dbReference type="RefSeq" id="XP_008061178.1">
    <property type="nucleotide sequence ID" value="XM_008062987.1"/>
</dbReference>
<dbReference type="SMART" id="SM00409">
    <property type="entry name" value="IG"/>
    <property type="match status" value="1"/>
</dbReference>
<evidence type="ECO:0000256" key="2">
    <source>
        <dbReference type="ARBA" id="ARBA00022692"/>
    </source>
</evidence>
<dbReference type="InterPro" id="IPR007110">
    <property type="entry name" value="Ig-like_dom"/>
</dbReference>
<keyword evidence="4 10" id="KW-1133">Transmembrane helix</keyword>
<dbReference type="GO" id="GO:0006357">
    <property type="term" value="P:regulation of transcription by RNA polymerase II"/>
    <property type="evidence" value="ECO:0007669"/>
    <property type="project" value="TreeGrafter"/>
</dbReference>
<keyword evidence="7" id="KW-0325">Glycoprotein</keyword>
<protein>
    <submittedName>
        <fullName evidence="14">Hepatitis A virus cellular receptor 2</fullName>
    </submittedName>
</protein>
<keyword evidence="8" id="KW-0393">Immunoglobulin domain</keyword>
<dbReference type="AlphaFoldDB" id="A0A1U7TXL2"/>
<dbReference type="Proteomes" id="UP000189704">
    <property type="component" value="Unplaced"/>
</dbReference>
<evidence type="ECO:0000256" key="1">
    <source>
        <dbReference type="ARBA" id="ARBA00004479"/>
    </source>
</evidence>
<dbReference type="KEGG" id="csyr:103265286"/>
<dbReference type="FunFam" id="2.60.40.10:FF:000774">
    <property type="entry name" value="Hepatitis A virus cellular receptor 1"/>
    <property type="match status" value="1"/>
</dbReference>
<feature type="chain" id="PRO_5010578263" evidence="11">
    <location>
        <begin position="24"/>
        <end position="280"/>
    </location>
</feature>
<evidence type="ECO:0000256" key="5">
    <source>
        <dbReference type="ARBA" id="ARBA00023136"/>
    </source>
</evidence>
<name>A0A1U7TXL2_CARSF</name>
<dbReference type="PANTHER" id="PTHR15498">
    <property type="entry name" value="T-CELL IMMUNOGLOBULIN AND MUCIN DOMAIN CONTAINING TIM"/>
    <property type="match status" value="1"/>
</dbReference>
<proteinExistence type="inferred from homology"/>
<evidence type="ECO:0000256" key="7">
    <source>
        <dbReference type="ARBA" id="ARBA00023180"/>
    </source>
</evidence>
<evidence type="ECO:0000256" key="4">
    <source>
        <dbReference type="ARBA" id="ARBA00022989"/>
    </source>
</evidence>
<dbReference type="InterPro" id="IPR013106">
    <property type="entry name" value="Ig_V-set"/>
</dbReference>
<comment type="subcellular location">
    <subcellularLocation>
        <location evidence="1">Membrane</location>
        <topology evidence="1">Single-pass type I membrane protein</topology>
    </subcellularLocation>
</comment>
<dbReference type="InterPro" id="IPR036179">
    <property type="entry name" value="Ig-like_dom_sf"/>
</dbReference>
<accession>A0A1U7TXL2</accession>
<organism evidence="13 14">
    <name type="scientific">Carlito syrichta</name>
    <name type="common">Philippine tarsier</name>
    <name type="synonym">Tarsius syrichta</name>
    <dbReference type="NCBI Taxonomy" id="1868482"/>
    <lineage>
        <taxon>Eukaryota</taxon>
        <taxon>Metazoa</taxon>
        <taxon>Chordata</taxon>
        <taxon>Craniata</taxon>
        <taxon>Vertebrata</taxon>
        <taxon>Euteleostomi</taxon>
        <taxon>Mammalia</taxon>
        <taxon>Eutheria</taxon>
        <taxon>Euarchontoglires</taxon>
        <taxon>Primates</taxon>
        <taxon>Haplorrhini</taxon>
        <taxon>Tarsiiformes</taxon>
        <taxon>Tarsiidae</taxon>
        <taxon>Carlito</taxon>
    </lineage>
</organism>
<sequence>MFSHLSFDCVLLLLLLLLTRSSKENYIVEEGQNAYLPCFYTPSSSGKLVPMCWGKGACPVFECGSKVLSTNERSVNYQTSSRYQLKGNFHRGDVSLTIENVTLDDSGTYCCRVQIQGIMNDKKLNLKLLIKSAKVTSTPTPKRHFTEAFPRMLTTGGPAETQTLRILHDKNQTQTSIWANEPQDPGATTRTGIYIAVGISAGLALALILVVLIFKWYSHSKEKSQNLSLISLANLPPSGMANAAAQGIRSEENIYTIEENVYEIEDPTEYYRYISNGQQC</sequence>
<keyword evidence="3 11" id="KW-0732">Signal</keyword>